<evidence type="ECO:0000313" key="2">
    <source>
        <dbReference type="EMBL" id="MBP3962287.1"/>
    </source>
</evidence>
<reference evidence="2 3" key="1">
    <citation type="submission" date="2021-04" db="EMBL/GenBank/DDBJ databases">
        <title>Paenibacillus sp. DLE-14 whole genome sequence.</title>
        <authorList>
            <person name="Ham Y.J."/>
        </authorList>
    </citation>
    <scope>NUCLEOTIDE SEQUENCE [LARGE SCALE GENOMIC DNA]</scope>
    <source>
        <strain evidence="2 3">DLE-14</strain>
    </source>
</reference>
<dbReference type="InterPro" id="IPR012854">
    <property type="entry name" value="Cu_amine_oxidase-like_N"/>
</dbReference>
<dbReference type="EMBL" id="JAGKSP010000002">
    <property type="protein sequence ID" value="MBP3962287.1"/>
    <property type="molecule type" value="Genomic_DNA"/>
</dbReference>
<dbReference type="Gene3D" id="3.30.457.10">
    <property type="entry name" value="Copper amine oxidase-like, N-terminal domain"/>
    <property type="match status" value="1"/>
</dbReference>
<gene>
    <name evidence="2" type="ORF">I8J30_06140</name>
</gene>
<evidence type="ECO:0000313" key="3">
    <source>
        <dbReference type="Proteomes" id="UP000673394"/>
    </source>
</evidence>
<organism evidence="2 3">
    <name type="scientific">Paenibacillus lignilyticus</name>
    <dbReference type="NCBI Taxonomy" id="1172615"/>
    <lineage>
        <taxon>Bacteria</taxon>
        <taxon>Bacillati</taxon>
        <taxon>Bacillota</taxon>
        <taxon>Bacilli</taxon>
        <taxon>Bacillales</taxon>
        <taxon>Paenibacillaceae</taxon>
        <taxon>Paenibacillus</taxon>
    </lineage>
</organism>
<proteinExistence type="predicted"/>
<comment type="caution">
    <text evidence="2">The sequence shown here is derived from an EMBL/GenBank/DDBJ whole genome shotgun (WGS) entry which is preliminary data.</text>
</comment>
<dbReference type="PROSITE" id="PS51257">
    <property type="entry name" value="PROKAR_LIPOPROTEIN"/>
    <property type="match status" value="1"/>
</dbReference>
<sequence>MKKRPGLWRNSCLLLLSLLVFIVAGCQALGGVDFNAMLKQSLKVTSYEGSQLVEFKLLLKDNALADATDEEKAVLDLVSSVKLQLDHVMVAQAGAMSVKGKLSLGEKSIAFSAQLDDKLTVIDLEGAKRPIVIHMAGSADLQDDDGLGINDATEAKLTETAKQMMDVAGDYAIHNLPNPKHLSVNVGQEQVAGETVSGMNIHAELTGIELWDWAKSYVEALLSDKDGLKEMLTQLLELVQSQSDALKSTGAESIFGSLPEEEIDGESVQEATDSVVEMLTELKDGIAKTELNDQEELNHIFTKDTYVKGDLFIDSKLDIRKSVIEASIKPNLAALDALADKEAAAAAQETVAADGEEMLTAVNIGELEESAPIEGLWLKVTSDRWNVNGNVMPDQPTAPRLSIDGEQLMEMEGYEVLRNLEPDSVLYSLLREQGHISKQVITMYAAYSANPPIITPDGITLIPLRRTVNGFHATIRKEAGTLVVYDDATGSTLGMRTGSNHVTLNGKTVTWSFPPTVINGVTYVPARDFVKALGGTLQWNTDDYEDDYLVISREP</sequence>
<dbReference type="RefSeq" id="WP_210656391.1">
    <property type="nucleotide sequence ID" value="NZ_JAGKSP010000002.1"/>
</dbReference>
<name>A0ABS5C8H4_9BACL</name>
<evidence type="ECO:0000259" key="1">
    <source>
        <dbReference type="Pfam" id="PF07833"/>
    </source>
</evidence>
<dbReference type="SUPFAM" id="SSF55383">
    <property type="entry name" value="Copper amine oxidase, domain N"/>
    <property type="match status" value="1"/>
</dbReference>
<dbReference type="Proteomes" id="UP000673394">
    <property type="component" value="Unassembled WGS sequence"/>
</dbReference>
<accession>A0ABS5C8H4</accession>
<dbReference type="InterPro" id="IPR036582">
    <property type="entry name" value="Mao_N_sf"/>
</dbReference>
<keyword evidence="3" id="KW-1185">Reference proteome</keyword>
<feature type="domain" description="Copper amine oxidase-like N-terminal" evidence="1">
    <location>
        <begin position="448"/>
        <end position="542"/>
    </location>
</feature>
<protein>
    <submittedName>
        <fullName evidence="2">Copper amine oxidase N-terminal domain-containing protein</fullName>
    </submittedName>
</protein>
<dbReference type="Pfam" id="PF07833">
    <property type="entry name" value="Cu_amine_oxidN1"/>
    <property type="match status" value="1"/>
</dbReference>